<evidence type="ECO:0008006" key="3">
    <source>
        <dbReference type="Google" id="ProtNLM"/>
    </source>
</evidence>
<dbReference type="PANTHER" id="PTHR20883">
    <property type="entry name" value="PHYTANOYL-COA DIOXYGENASE DOMAIN CONTAINING 1"/>
    <property type="match status" value="1"/>
</dbReference>
<proteinExistence type="predicted"/>
<keyword evidence="2" id="KW-1185">Reference proteome</keyword>
<dbReference type="SUPFAM" id="SSF51197">
    <property type="entry name" value="Clavaminate synthase-like"/>
    <property type="match status" value="1"/>
</dbReference>
<accession>A0ABQ3L771</accession>
<evidence type="ECO:0000313" key="2">
    <source>
        <dbReference type="Proteomes" id="UP000635387"/>
    </source>
</evidence>
<protein>
    <recommendedName>
        <fullName evidence="3">Phytanoyl-CoA dioxygenase</fullName>
    </recommendedName>
</protein>
<dbReference type="Proteomes" id="UP000635387">
    <property type="component" value="Unassembled WGS sequence"/>
</dbReference>
<dbReference type="PANTHER" id="PTHR20883:SF46">
    <property type="entry name" value="PHYTANOYL-COA HYDROXYLASE"/>
    <property type="match status" value="1"/>
</dbReference>
<dbReference type="Pfam" id="PF05721">
    <property type="entry name" value="PhyH"/>
    <property type="match status" value="1"/>
</dbReference>
<reference evidence="2" key="1">
    <citation type="journal article" date="2019" name="Int. J. Syst. Evol. Microbiol.">
        <title>The Global Catalogue of Microorganisms (GCM) 10K type strain sequencing project: providing services to taxonomists for standard genome sequencing and annotation.</title>
        <authorList>
            <consortium name="The Broad Institute Genomics Platform"/>
            <consortium name="The Broad Institute Genome Sequencing Center for Infectious Disease"/>
            <person name="Wu L."/>
            <person name="Ma J."/>
        </authorList>
    </citation>
    <scope>NUCLEOTIDE SEQUENCE [LARGE SCALE GENOMIC DNA]</scope>
    <source>
        <strain evidence="2">CGMCC 4.7683</strain>
    </source>
</reference>
<dbReference type="Gene3D" id="2.60.120.620">
    <property type="entry name" value="q2cbj1_9rhob like domain"/>
    <property type="match status" value="1"/>
</dbReference>
<sequence>MQGVGGPASIVVVSPTGHGGTIALAGGLLLFKAYYGPGILPAKESDFRGGRHLPPAFVMPIFPAPTLERTSFVDALEKAAQEYSSQGFAIIRDVLPPALLQAADEHLAWLTKKYPDLRPEHFHHPLIRNDAFWVRLITDSRLATIARHFLGPDIACFTAHYICKPPHDGQPVLWHQDGAYWKLTPMEALTVWLAVDESTTENGCLRIIPGSHEIPLHKPSPRTDTENMLYSTADQELVDEWIAKRGIVDIELNPGDVSIHHPHILHCSEGNTSPKRRCGLDIGYISTATRISSDNLYLDPILVSGEAKEGINRYRPYPLYEPGESIPFDGHEEWNERFSVDAARRGTPGAAGEETPLATTHRMIARLKEGTVAR</sequence>
<name>A0ABQ3L771_9PSEU</name>
<organism evidence="1 2">
    <name type="scientific">Amycolatopsis oliviviridis</name>
    <dbReference type="NCBI Taxonomy" id="1471590"/>
    <lineage>
        <taxon>Bacteria</taxon>
        <taxon>Bacillati</taxon>
        <taxon>Actinomycetota</taxon>
        <taxon>Actinomycetes</taxon>
        <taxon>Pseudonocardiales</taxon>
        <taxon>Pseudonocardiaceae</taxon>
        <taxon>Amycolatopsis</taxon>
    </lineage>
</organism>
<evidence type="ECO:0000313" key="1">
    <source>
        <dbReference type="EMBL" id="GHH01327.1"/>
    </source>
</evidence>
<dbReference type="EMBL" id="BNAY01000001">
    <property type="protein sequence ID" value="GHH01327.1"/>
    <property type="molecule type" value="Genomic_DNA"/>
</dbReference>
<dbReference type="InterPro" id="IPR008775">
    <property type="entry name" value="Phytyl_CoA_dOase-like"/>
</dbReference>
<comment type="caution">
    <text evidence="1">The sequence shown here is derived from an EMBL/GenBank/DDBJ whole genome shotgun (WGS) entry which is preliminary data.</text>
</comment>
<gene>
    <name evidence="1" type="ORF">GCM10017790_01190</name>
</gene>